<reference evidence="1" key="3">
    <citation type="journal article" date="2017" name="Nature">
        <title>Genome sequence of the progenitor of the wheat D genome Aegilops tauschii.</title>
        <authorList>
            <person name="Luo M.C."/>
            <person name="Gu Y.Q."/>
            <person name="Puiu D."/>
            <person name="Wang H."/>
            <person name="Twardziok S.O."/>
            <person name="Deal K.R."/>
            <person name="Huo N."/>
            <person name="Zhu T."/>
            <person name="Wang L."/>
            <person name="Wang Y."/>
            <person name="McGuire P.E."/>
            <person name="Liu S."/>
            <person name="Long H."/>
            <person name="Ramasamy R.K."/>
            <person name="Rodriguez J.C."/>
            <person name="Van S.L."/>
            <person name="Yuan L."/>
            <person name="Wang Z."/>
            <person name="Xia Z."/>
            <person name="Xiao L."/>
            <person name="Anderson O.D."/>
            <person name="Ouyang S."/>
            <person name="Liang Y."/>
            <person name="Zimin A.V."/>
            <person name="Pertea G."/>
            <person name="Qi P."/>
            <person name="Bennetzen J.L."/>
            <person name="Dai X."/>
            <person name="Dawson M.W."/>
            <person name="Muller H.G."/>
            <person name="Kugler K."/>
            <person name="Rivarola-Duarte L."/>
            <person name="Spannagl M."/>
            <person name="Mayer K.F.X."/>
            <person name="Lu F.H."/>
            <person name="Bevan M.W."/>
            <person name="Leroy P."/>
            <person name="Li P."/>
            <person name="You F.M."/>
            <person name="Sun Q."/>
            <person name="Liu Z."/>
            <person name="Lyons E."/>
            <person name="Wicker T."/>
            <person name="Salzberg S.L."/>
            <person name="Devos K.M."/>
            <person name="Dvorak J."/>
        </authorList>
    </citation>
    <scope>NUCLEOTIDE SEQUENCE [LARGE SCALE GENOMIC DNA]</scope>
    <source>
        <strain evidence="1">cv. AL8/78</strain>
    </source>
</reference>
<dbReference type="STRING" id="200361.A0A453S5L6"/>
<reference evidence="1" key="5">
    <citation type="journal article" date="2021" name="G3 (Bethesda)">
        <title>Aegilops tauschii genome assembly Aet v5.0 features greater sequence contiguity and improved annotation.</title>
        <authorList>
            <person name="Wang L."/>
            <person name="Zhu T."/>
            <person name="Rodriguez J.C."/>
            <person name="Deal K.R."/>
            <person name="Dubcovsky J."/>
            <person name="McGuire P.E."/>
            <person name="Lux T."/>
            <person name="Spannagl M."/>
            <person name="Mayer K.F.X."/>
            <person name="Baldrich P."/>
            <person name="Meyers B.C."/>
            <person name="Huo N."/>
            <person name="Gu Y.Q."/>
            <person name="Zhou H."/>
            <person name="Devos K.M."/>
            <person name="Bennetzen J.L."/>
            <person name="Unver T."/>
            <person name="Budak H."/>
            <person name="Gulick P.J."/>
            <person name="Galiba G."/>
            <person name="Kalapos B."/>
            <person name="Nelson D.R."/>
            <person name="Li P."/>
            <person name="You F.M."/>
            <person name="Luo M.C."/>
            <person name="Dvorak J."/>
        </authorList>
    </citation>
    <scope>NUCLEOTIDE SEQUENCE [LARGE SCALE GENOMIC DNA]</scope>
    <source>
        <strain evidence="1">cv. AL8/78</strain>
    </source>
</reference>
<reference evidence="2" key="2">
    <citation type="journal article" date="2017" name="Nat. Plants">
        <title>The Aegilops tauschii genome reveals multiple impacts of transposons.</title>
        <authorList>
            <person name="Zhao G."/>
            <person name="Zou C."/>
            <person name="Li K."/>
            <person name="Wang K."/>
            <person name="Li T."/>
            <person name="Gao L."/>
            <person name="Zhang X."/>
            <person name="Wang H."/>
            <person name="Yang Z."/>
            <person name="Liu X."/>
            <person name="Jiang W."/>
            <person name="Mao L."/>
            <person name="Kong X."/>
            <person name="Jiao Y."/>
            <person name="Jia J."/>
        </authorList>
    </citation>
    <scope>NUCLEOTIDE SEQUENCE [LARGE SCALE GENOMIC DNA]</scope>
    <source>
        <strain evidence="2">cv. AL8/78</strain>
    </source>
</reference>
<organism evidence="1 2">
    <name type="scientific">Aegilops tauschii subsp. strangulata</name>
    <name type="common">Goatgrass</name>
    <dbReference type="NCBI Taxonomy" id="200361"/>
    <lineage>
        <taxon>Eukaryota</taxon>
        <taxon>Viridiplantae</taxon>
        <taxon>Streptophyta</taxon>
        <taxon>Embryophyta</taxon>
        <taxon>Tracheophyta</taxon>
        <taxon>Spermatophyta</taxon>
        <taxon>Magnoliopsida</taxon>
        <taxon>Liliopsida</taxon>
        <taxon>Poales</taxon>
        <taxon>Poaceae</taxon>
        <taxon>BOP clade</taxon>
        <taxon>Pooideae</taxon>
        <taxon>Triticodae</taxon>
        <taxon>Triticeae</taxon>
        <taxon>Triticinae</taxon>
        <taxon>Aegilops</taxon>
    </lineage>
</organism>
<dbReference type="InterPro" id="IPR052343">
    <property type="entry name" value="Retrotransposon-Effector_Assoc"/>
</dbReference>
<name>A0A453S5L6_AEGTS</name>
<dbReference type="Proteomes" id="UP000015105">
    <property type="component" value="Chromosome 7D"/>
</dbReference>
<evidence type="ECO:0000313" key="1">
    <source>
        <dbReference type="EnsemblPlants" id="AET7Gv20823100.1"/>
    </source>
</evidence>
<evidence type="ECO:0008006" key="3">
    <source>
        <dbReference type="Google" id="ProtNLM"/>
    </source>
</evidence>
<protein>
    <recommendedName>
        <fullName evidence="3">Reverse transcriptase domain-containing protein</fullName>
    </recommendedName>
</protein>
<dbReference type="EnsemblPlants" id="AET7Gv20823100.1">
    <property type="protein sequence ID" value="AET7Gv20823100.1"/>
    <property type="gene ID" value="AET7Gv20823100"/>
</dbReference>
<dbReference type="InterPro" id="IPR036691">
    <property type="entry name" value="Endo/exonu/phosph_ase_sf"/>
</dbReference>
<dbReference type="PANTHER" id="PTHR46890">
    <property type="entry name" value="NON-LTR RETROLELEMENT REVERSE TRANSCRIPTASE-LIKE PROTEIN-RELATED"/>
    <property type="match status" value="1"/>
</dbReference>
<dbReference type="Gene3D" id="3.60.10.10">
    <property type="entry name" value="Endonuclease/exonuclease/phosphatase"/>
    <property type="match status" value="1"/>
</dbReference>
<evidence type="ECO:0000313" key="2">
    <source>
        <dbReference type="Proteomes" id="UP000015105"/>
    </source>
</evidence>
<reference evidence="1" key="4">
    <citation type="submission" date="2019-03" db="UniProtKB">
        <authorList>
            <consortium name="EnsemblPlants"/>
        </authorList>
    </citation>
    <scope>IDENTIFICATION</scope>
</reference>
<dbReference type="SUPFAM" id="SSF56219">
    <property type="entry name" value="DNase I-like"/>
    <property type="match status" value="1"/>
</dbReference>
<proteinExistence type="predicted"/>
<dbReference type="Gramene" id="AET7Gv20823100.1">
    <property type="protein sequence ID" value="AET7Gv20823100.1"/>
    <property type="gene ID" value="AET7Gv20823100"/>
</dbReference>
<dbReference type="AlphaFoldDB" id="A0A453S5L6"/>
<dbReference type="PANTHER" id="PTHR46890:SF48">
    <property type="entry name" value="RNA-DIRECTED DNA POLYMERASE"/>
    <property type="match status" value="1"/>
</dbReference>
<sequence length="377" mass="43767">NLHDLGYHGPEWTYDNKQQGRKNIRARLDRGVASPEWSELFQNASVLHVTTSRSDHFPLLLSLGTEDTTRKPALFRYETMWERVPSLDSAIKEAWEENMSGALLATVAEKLKGVQKSLQNWSKKDFGSVSGCIDRKRKELKVLYEKANSEENTQRIKKVSGELDELLVREELMWKQRSRATWIKEGDQNTRYLHKKSTWRQKKNQIRKLKNEEGTWIEKKTELNAMATDFFKKLYTKDEEVVPFELIELLPRSIQDDMNIKLTEKNSEKEVSDALFQIGPLKALGQDGFPARFFQRNWSTIKKDVIEAVLKFFEDGIMPEGINDTVIVLIPKGRNPQSLKDFRPISLCNVIYKVISKCLVNRLRPYLDELISETQSA</sequence>
<keyword evidence="2" id="KW-1185">Reference proteome</keyword>
<reference evidence="2" key="1">
    <citation type="journal article" date="2014" name="Science">
        <title>Ancient hybridizations among the ancestral genomes of bread wheat.</title>
        <authorList>
            <consortium name="International Wheat Genome Sequencing Consortium,"/>
            <person name="Marcussen T."/>
            <person name="Sandve S.R."/>
            <person name="Heier L."/>
            <person name="Spannagl M."/>
            <person name="Pfeifer M."/>
            <person name="Jakobsen K.S."/>
            <person name="Wulff B.B."/>
            <person name="Steuernagel B."/>
            <person name="Mayer K.F."/>
            <person name="Olsen O.A."/>
        </authorList>
    </citation>
    <scope>NUCLEOTIDE SEQUENCE [LARGE SCALE GENOMIC DNA]</scope>
    <source>
        <strain evidence="2">cv. AL8/78</strain>
    </source>
</reference>
<accession>A0A453S5L6</accession>